<protein>
    <submittedName>
        <fullName evidence="1">Uncharacterized protein</fullName>
    </submittedName>
</protein>
<dbReference type="AlphaFoldDB" id="A0A6H1ZWB6"/>
<evidence type="ECO:0000313" key="2">
    <source>
        <dbReference type="EMBL" id="QJA62859.1"/>
    </source>
</evidence>
<evidence type="ECO:0000313" key="3">
    <source>
        <dbReference type="EMBL" id="QJA79419.1"/>
    </source>
</evidence>
<reference evidence="1" key="1">
    <citation type="submission" date="2020-03" db="EMBL/GenBank/DDBJ databases">
        <title>The deep terrestrial virosphere.</title>
        <authorList>
            <person name="Holmfeldt K."/>
            <person name="Nilsson E."/>
            <person name="Simone D."/>
            <person name="Lopez-Fernandez M."/>
            <person name="Wu X."/>
            <person name="de Brujin I."/>
            <person name="Lundin D."/>
            <person name="Andersson A."/>
            <person name="Bertilsson S."/>
            <person name="Dopson M."/>
        </authorList>
    </citation>
    <scope>NUCLEOTIDE SEQUENCE</scope>
    <source>
        <strain evidence="3">MM415A00890</strain>
        <strain evidence="2">MM415B00713</strain>
        <strain evidence="1">TM448A02173</strain>
    </source>
</reference>
<evidence type="ECO:0000313" key="1">
    <source>
        <dbReference type="EMBL" id="QJA51500.1"/>
    </source>
</evidence>
<sequence length="66" mass="7929">MKLVSKIINIIKKEIAIWSISAADMKRIDRYVMTLPTKDIDPRTEIYNKHLQNILWTFWFGKLLHK</sequence>
<gene>
    <name evidence="3" type="ORF">MM415A00890_0017</name>
    <name evidence="2" type="ORF">MM415B00713_0029</name>
    <name evidence="1" type="ORF">TM448A02173_0006</name>
</gene>
<dbReference type="EMBL" id="MT144268">
    <property type="protein sequence ID" value="QJA51500.1"/>
    <property type="molecule type" value="Genomic_DNA"/>
</dbReference>
<dbReference type="EMBL" id="MT141483">
    <property type="protein sequence ID" value="QJA62859.1"/>
    <property type="molecule type" value="Genomic_DNA"/>
</dbReference>
<dbReference type="EMBL" id="MT142380">
    <property type="protein sequence ID" value="QJA79419.1"/>
    <property type="molecule type" value="Genomic_DNA"/>
</dbReference>
<name>A0A6H1ZWB6_9ZZZZ</name>
<organism evidence="1">
    <name type="scientific">viral metagenome</name>
    <dbReference type="NCBI Taxonomy" id="1070528"/>
    <lineage>
        <taxon>unclassified sequences</taxon>
        <taxon>metagenomes</taxon>
        <taxon>organismal metagenomes</taxon>
    </lineage>
</organism>
<proteinExistence type="predicted"/>
<accession>A0A6H1ZWB6</accession>